<feature type="compositionally biased region" description="Polar residues" evidence="2">
    <location>
        <begin position="1090"/>
        <end position="1110"/>
    </location>
</feature>
<feature type="compositionally biased region" description="Polar residues" evidence="2">
    <location>
        <begin position="651"/>
        <end position="666"/>
    </location>
</feature>
<evidence type="ECO:0000256" key="2">
    <source>
        <dbReference type="SAM" id="MobiDB-lite"/>
    </source>
</evidence>
<feature type="compositionally biased region" description="Polar residues" evidence="2">
    <location>
        <begin position="40"/>
        <end position="53"/>
    </location>
</feature>
<protein>
    <submittedName>
        <fullName evidence="3">Uncharacterized protein</fullName>
    </submittedName>
</protein>
<feature type="compositionally biased region" description="Polar residues" evidence="2">
    <location>
        <begin position="1054"/>
        <end position="1065"/>
    </location>
</feature>
<evidence type="ECO:0000256" key="1">
    <source>
        <dbReference type="SAM" id="Coils"/>
    </source>
</evidence>
<feature type="compositionally biased region" description="Basic and acidic residues" evidence="2">
    <location>
        <begin position="1122"/>
        <end position="1153"/>
    </location>
</feature>
<organism evidence="3 4">
    <name type="scientific">Fasciola hepatica</name>
    <name type="common">Liver fluke</name>
    <dbReference type="NCBI Taxonomy" id="6192"/>
    <lineage>
        <taxon>Eukaryota</taxon>
        <taxon>Metazoa</taxon>
        <taxon>Spiralia</taxon>
        <taxon>Lophotrochozoa</taxon>
        <taxon>Platyhelminthes</taxon>
        <taxon>Trematoda</taxon>
        <taxon>Digenea</taxon>
        <taxon>Plagiorchiida</taxon>
        <taxon>Echinostomata</taxon>
        <taxon>Echinostomatoidea</taxon>
        <taxon>Fasciolidae</taxon>
        <taxon>Fasciola</taxon>
    </lineage>
</organism>
<feature type="region of interest" description="Disordered" evidence="2">
    <location>
        <begin position="651"/>
        <end position="709"/>
    </location>
</feature>
<gene>
    <name evidence="3" type="ORF">D915_003766</name>
</gene>
<dbReference type="Proteomes" id="UP000230066">
    <property type="component" value="Unassembled WGS sequence"/>
</dbReference>
<feature type="region of interest" description="Disordered" evidence="2">
    <location>
        <begin position="26"/>
        <end position="92"/>
    </location>
</feature>
<proteinExistence type="predicted"/>
<keyword evidence="1" id="KW-0175">Coiled coil</keyword>
<dbReference type="EMBL" id="JXXN02001103">
    <property type="protein sequence ID" value="THD25524.1"/>
    <property type="molecule type" value="Genomic_DNA"/>
</dbReference>
<evidence type="ECO:0000313" key="3">
    <source>
        <dbReference type="EMBL" id="THD25524.1"/>
    </source>
</evidence>
<feature type="region of interest" description="Disordered" evidence="2">
    <location>
        <begin position="1008"/>
        <end position="1167"/>
    </location>
</feature>
<reference evidence="3" key="1">
    <citation type="submission" date="2019-03" db="EMBL/GenBank/DDBJ databases">
        <title>Improved annotation for the trematode Fasciola hepatica.</title>
        <authorList>
            <person name="Choi Y.-J."/>
            <person name="Martin J."/>
            <person name="Mitreva M."/>
        </authorList>
    </citation>
    <scope>NUCLEOTIDE SEQUENCE [LARGE SCALE GENOMIC DNA]</scope>
</reference>
<name>A0A4E0RHK1_FASHE</name>
<sequence>MSKTLGTDEQFISAAAKHLVQQVLHSLQEEEEQEDMDQQATKSDQLKTQSSPECFSPSKPSVPDKRLDNKETSTSQVESPLKLTPYGDQDAVDVKTPEVSPIPTTQTSQLVSSTTSVLTIEDVTSVEEPPFPPTTPPRLPVPVFSFIQPLAEFLIGPTIEVSEMLFPLKSDSELAPGGRIYAQIRGSGVGATSPGSPRQCVALLEPVSPTSDSTWLVNDNLITNECKDFQSVTKVPIPNNGAPSLDTITAVSGVQRPTQTLSQITLGEQIPTAYGNSAFEVENLTGKRQKTSYSDDINKKLEPFTQTLPTYTPSRVYLRTINHNFEPDSIGMVYATADYRERYASTHRVLNAGNPSVQNEVPRLILPATPREPRNPRKSVEERLSPCPICPRYLCRPLKNVTSTRQFRPLRKQYSLSWWQPLNSTDPSRFTLPEPNAKLMRQLIQEQTAREKRLTDAIALAHREAQSHKAEKFRKIRQRAQITSDRRSKVLVKGSAKEMMPLNTNGNQKSFCAHSVRISGMKIVPPTDEPQQNFQNNIIQRTGRKKHSHHNGCKETKFSKVVDYTRDHSAVARHISIVHDAHKRRHGGILSYKAQFTQDCSRYTIVLHFCLRTVAKSPPLPLLPSHHLPDTAGMYECEHYSLQRITQPYRCQSSRSDATGQSSNPAQDCVHPYVSSTQETESETIDDFSDFKPPRDYPGGHTPIPLQNTVGNFSRTVTPILFDCSRMNDSSMAGLTETGAGVCDIPEVELETPKVEGVISRRCTDYTCNNNVSPALLRISQVDSLGKFLSKPLRCPALCDPANENNTSPKWNASSVMTKKSGKKDVQVCINSTPNSIGENRKEIGIQTEKVIPVPVVHVSLPGASLEKSGLERSVPVQWTFKKDQPTRICSADPAISDWRQKSHCVRSNHLRSATVNPVSTYRPKSTDFSLKSYGLPDSTINPDLQLEPDLIRLLRIGDKGGEKTGYMDRLRTCLSLPDEGPPCWKRIARRCMSVDQILPKNIRPQCSHLTSSTSPSNCQQHSVRLNVTRLNEVPKRSSSIRLLSPDNRRPTSRSKSASRATPQVKQKPLYGHTRTQAMHKPRSTDPTEIHSNNTVPAPTVQKRSTTQPTVAKKAKASTTRESIRHKNDRSDPKSHNGDPESKWKDSLRKSDSPVRLSKRGKPTSSNLLTRLRGRCHSIEREMEQMDREQYRTPTNKSDHPYSDARVEALSSANQTLRTRLDELQRLQTERESALRKARQMVDTLISKQQMQADMIRSNTNSLRVLGTSEWSLTSAKPSDTADYVEESMNNPGSHWSQYPEPTTIGGENMSDFIGPKPASDRKLKTSPSSRRHWMTRVQQMDSQVTSTHQILDRLRNDYAELARSVSRIEQKTREAAASVHTMMGHSMRSSSPERTISATNSYLLGYTYVENTPDLLCLSVLLNRFLIRIHKLLKLHIPRASVSVSLTNSSVHYSLSFYQESFNAVFYARQSAEEAKSLHKQISEQAIGLTLQLNPGYKILGRSFYPGGGAGDHKFYQTPPGRPYPFSIRYKWARI</sequence>
<feature type="coiled-coil region" evidence="1">
    <location>
        <begin position="1169"/>
        <end position="1244"/>
    </location>
</feature>
<feature type="compositionally biased region" description="Polar residues" evidence="2">
    <location>
        <begin position="1008"/>
        <end position="1030"/>
    </location>
</feature>
<evidence type="ECO:0000313" key="4">
    <source>
        <dbReference type="Proteomes" id="UP000230066"/>
    </source>
</evidence>
<accession>A0A4E0RHK1</accession>
<keyword evidence="4" id="KW-1185">Reference proteome</keyword>
<feature type="compositionally biased region" description="Basic and acidic residues" evidence="2">
    <location>
        <begin position="62"/>
        <end position="71"/>
    </location>
</feature>
<comment type="caution">
    <text evidence="3">The sequence shown here is derived from an EMBL/GenBank/DDBJ whole genome shotgun (WGS) entry which is preliminary data.</text>
</comment>